<proteinExistence type="predicted"/>
<name>A0A2G8SU87_9APHY</name>
<dbReference type="InterPro" id="IPR036236">
    <property type="entry name" value="Znf_C2H2_sf"/>
</dbReference>
<keyword evidence="4" id="KW-0862">Zinc</keyword>
<dbReference type="Pfam" id="PF00096">
    <property type="entry name" value="zf-C2H2"/>
    <property type="match status" value="1"/>
</dbReference>
<dbReference type="GO" id="GO:0000981">
    <property type="term" value="F:DNA-binding transcription factor activity, RNA polymerase II-specific"/>
    <property type="evidence" value="ECO:0007669"/>
    <property type="project" value="TreeGrafter"/>
</dbReference>
<evidence type="ECO:0000256" key="3">
    <source>
        <dbReference type="ARBA" id="ARBA00022771"/>
    </source>
</evidence>
<keyword evidence="9" id="KW-1185">Reference proteome</keyword>
<dbReference type="FunFam" id="3.30.160.60:FF:000072">
    <property type="entry name" value="zinc finger protein 143 isoform X1"/>
    <property type="match status" value="1"/>
</dbReference>
<feature type="domain" description="C2H2-type" evidence="7">
    <location>
        <begin position="70"/>
        <end position="99"/>
    </location>
</feature>
<dbReference type="GO" id="GO:0045944">
    <property type="term" value="P:positive regulation of transcription by RNA polymerase II"/>
    <property type="evidence" value="ECO:0007669"/>
    <property type="project" value="UniProtKB-ARBA"/>
</dbReference>
<dbReference type="PROSITE" id="PS50157">
    <property type="entry name" value="ZINC_FINGER_C2H2_2"/>
    <property type="match status" value="2"/>
</dbReference>
<dbReference type="PANTHER" id="PTHR19818:SF159">
    <property type="entry name" value="C2H2-TYPE DOMAIN-CONTAINING PROTEIN"/>
    <property type="match status" value="1"/>
</dbReference>
<reference evidence="8 9" key="1">
    <citation type="journal article" date="2015" name="Sci. Rep.">
        <title>Chromosome-level genome map provides insights into diverse defense mechanisms in the medicinal fungus Ganoderma sinense.</title>
        <authorList>
            <person name="Zhu Y."/>
            <person name="Xu J."/>
            <person name="Sun C."/>
            <person name="Zhou S."/>
            <person name="Xu H."/>
            <person name="Nelson D.R."/>
            <person name="Qian J."/>
            <person name="Song J."/>
            <person name="Luo H."/>
            <person name="Xiang L."/>
            <person name="Li Y."/>
            <person name="Xu Z."/>
            <person name="Ji A."/>
            <person name="Wang L."/>
            <person name="Lu S."/>
            <person name="Hayward A."/>
            <person name="Sun W."/>
            <person name="Li X."/>
            <person name="Schwartz D.C."/>
            <person name="Wang Y."/>
            <person name="Chen S."/>
        </authorList>
    </citation>
    <scope>NUCLEOTIDE SEQUENCE [LARGE SCALE GENOMIC DNA]</scope>
    <source>
        <strain evidence="8 9">ZZ0214-1</strain>
    </source>
</reference>
<evidence type="ECO:0000256" key="2">
    <source>
        <dbReference type="ARBA" id="ARBA00022737"/>
    </source>
</evidence>
<dbReference type="STRING" id="1077348.A0A2G8SU87"/>
<organism evidence="8 9">
    <name type="scientific">Ganoderma sinense ZZ0214-1</name>
    <dbReference type="NCBI Taxonomy" id="1077348"/>
    <lineage>
        <taxon>Eukaryota</taxon>
        <taxon>Fungi</taxon>
        <taxon>Dikarya</taxon>
        <taxon>Basidiomycota</taxon>
        <taxon>Agaricomycotina</taxon>
        <taxon>Agaricomycetes</taxon>
        <taxon>Polyporales</taxon>
        <taxon>Polyporaceae</taxon>
        <taxon>Ganoderma</taxon>
    </lineage>
</organism>
<dbReference type="PROSITE" id="PS00028">
    <property type="entry name" value="ZINC_FINGER_C2H2_1"/>
    <property type="match status" value="2"/>
</dbReference>
<dbReference type="Gene3D" id="3.30.160.60">
    <property type="entry name" value="Classic Zinc Finger"/>
    <property type="match status" value="2"/>
</dbReference>
<dbReference type="Proteomes" id="UP000230002">
    <property type="component" value="Unassembled WGS sequence"/>
</dbReference>
<dbReference type="PANTHER" id="PTHR19818">
    <property type="entry name" value="ZINC FINGER PROTEIN ZIC AND GLI"/>
    <property type="match status" value="1"/>
</dbReference>
<dbReference type="EMBL" id="AYKW01000001">
    <property type="protein sequence ID" value="PIL37341.1"/>
    <property type="molecule type" value="Genomic_DNA"/>
</dbReference>
<keyword evidence="1" id="KW-0479">Metal-binding</keyword>
<evidence type="ECO:0000313" key="9">
    <source>
        <dbReference type="Proteomes" id="UP000230002"/>
    </source>
</evidence>
<dbReference type="InterPro" id="IPR050329">
    <property type="entry name" value="GLI_C2H2-zinc-finger"/>
</dbReference>
<dbReference type="GO" id="GO:0000978">
    <property type="term" value="F:RNA polymerase II cis-regulatory region sequence-specific DNA binding"/>
    <property type="evidence" value="ECO:0007669"/>
    <property type="project" value="UniProtKB-ARBA"/>
</dbReference>
<evidence type="ECO:0000256" key="4">
    <source>
        <dbReference type="ARBA" id="ARBA00022833"/>
    </source>
</evidence>
<dbReference type="SUPFAM" id="SSF57667">
    <property type="entry name" value="beta-beta-alpha zinc fingers"/>
    <property type="match status" value="2"/>
</dbReference>
<evidence type="ECO:0000259" key="7">
    <source>
        <dbReference type="PROSITE" id="PS50157"/>
    </source>
</evidence>
<keyword evidence="2" id="KW-0677">Repeat</keyword>
<dbReference type="SMART" id="SM00355">
    <property type="entry name" value="ZnF_C2H2"/>
    <property type="match status" value="4"/>
</dbReference>
<feature type="domain" description="C2H2-type" evidence="7">
    <location>
        <begin position="100"/>
        <end position="128"/>
    </location>
</feature>
<accession>A0A2G8SU87</accession>
<evidence type="ECO:0000256" key="6">
    <source>
        <dbReference type="SAM" id="MobiDB-lite"/>
    </source>
</evidence>
<keyword evidence="3 5" id="KW-0863">Zinc-finger</keyword>
<sequence length="416" mass="45872">MAESYGESLEEVEPQVVRVMEMKKASPKKEPKPKNYSCKLCFDEGKSCAFSRRPDLTRHISSVHNKNKPFKCPWPRCKRAFSQKASLATHRNTHTRARPWVCGTCFMSFGDQSSCARHQREQHARKTHFCPYCTSTNKRASDFQNHLFASHKIEKGSINTAEYRWSIDISLESLEEKPQFKLPGMSGIAMRRSHPPPRARGAVGKTAEPVVTISGVKHEDIPFHDASQSYPSYPTTPASSLLSLSPSPSSQGVGERFCSPQASPYPHGNGNALGMEFGIGGQYLGAHPQTISRTSSAASCLGGSESPMLTRASSASSVKAECHTPDFRVSATLGVDQKAAVFKPYTIDGSPYMTDSRGQAYYPMPQTFLGPYAHHGGQAMAYRQQFQHYLPGGLGISHTIRSRAHFAAWSSQESFN</sequence>
<comment type="caution">
    <text evidence="8">The sequence shown here is derived from an EMBL/GenBank/DDBJ whole genome shotgun (WGS) entry which is preliminary data.</text>
</comment>
<dbReference type="InterPro" id="IPR013087">
    <property type="entry name" value="Znf_C2H2_type"/>
</dbReference>
<dbReference type="GO" id="GO:0008270">
    <property type="term" value="F:zinc ion binding"/>
    <property type="evidence" value="ECO:0007669"/>
    <property type="project" value="UniProtKB-KW"/>
</dbReference>
<feature type="region of interest" description="Disordered" evidence="6">
    <location>
        <begin position="186"/>
        <end position="206"/>
    </location>
</feature>
<dbReference type="AlphaFoldDB" id="A0A2G8SU87"/>
<dbReference type="GO" id="GO:0005634">
    <property type="term" value="C:nucleus"/>
    <property type="evidence" value="ECO:0007669"/>
    <property type="project" value="UniProtKB-ARBA"/>
</dbReference>
<evidence type="ECO:0000256" key="5">
    <source>
        <dbReference type="PROSITE-ProRule" id="PRU00042"/>
    </source>
</evidence>
<protein>
    <submittedName>
        <fullName evidence="8">Transcription factor</fullName>
    </submittedName>
</protein>
<evidence type="ECO:0000256" key="1">
    <source>
        <dbReference type="ARBA" id="ARBA00022723"/>
    </source>
</evidence>
<dbReference type="OrthoDB" id="654211at2759"/>
<gene>
    <name evidence="8" type="ORF">GSI_01034</name>
</gene>
<evidence type="ECO:0000313" key="8">
    <source>
        <dbReference type="EMBL" id="PIL37341.1"/>
    </source>
</evidence>